<gene>
    <name evidence="6" type="ORF">ACFQFQ_21195</name>
    <name evidence="7" type="ORF">ACFQFQ_25590</name>
</gene>
<dbReference type="PANTHER" id="PTHR30419">
    <property type="entry name" value="HTH-TYPE TRANSCRIPTIONAL REGULATOR YBHD"/>
    <property type="match status" value="1"/>
</dbReference>
<reference evidence="8" key="2">
    <citation type="journal article" date="2019" name="Int. J. Syst. Evol. Microbiol.">
        <title>The Global Catalogue of Microorganisms (GCM) 10K type strain sequencing project: providing services to taxonomists for standard genome sequencing and annotation.</title>
        <authorList>
            <consortium name="The Broad Institute Genomics Platform"/>
            <consortium name="The Broad Institute Genome Sequencing Center for Infectious Disease"/>
            <person name="Wu L."/>
            <person name="Ma J."/>
        </authorList>
    </citation>
    <scope>NUCLEOTIDE SEQUENCE [LARGE SCALE GENOMIC DNA]</scope>
    <source>
        <strain evidence="8">CCUG 66188</strain>
    </source>
</reference>
<dbReference type="SUPFAM" id="SSF46785">
    <property type="entry name" value="Winged helix' DNA-binding domain"/>
    <property type="match status" value="1"/>
</dbReference>
<dbReference type="Proteomes" id="UP001596353">
    <property type="component" value="Unassembled WGS sequence"/>
</dbReference>
<evidence type="ECO:0000256" key="3">
    <source>
        <dbReference type="ARBA" id="ARBA00023125"/>
    </source>
</evidence>
<protein>
    <submittedName>
        <fullName evidence="6">LysR family transcriptional regulator</fullName>
    </submittedName>
</protein>
<dbReference type="EMBL" id="JBHSWG010000003">
    <property type="protein sequence ID" value="MFC6761387.1"/>
    <property type="molecule type" value="Genomic_DNA"/>
</dbReference>
<organism evidence="6 8">
    <name type="scientific">Sulfitobacter porphyrae</name>
    <dbReference type="NCBI Taxonomy" id="1246864"/>
    <lineage>
        <taxon>Bacteria</taxon>
        <taxon>Pseudomonadati</taxon>
        <taxon>Pseudomonadota</taxon>
        <taxon>Alphaproteobacteria</taxon>
        <taxon>Rhodobacterales</taxon>
        <taxon>Roseobacteraceae</taxon>
        <taxon>Sulfitobacter</taxon>
    </lineage>
</organism>
<dbReference type="Pfam" id="PF03466">
    <property type="entry name" value="LysR_substrate"/>
    <property type="match status" value="1"/>
</dbReference>
<dbReference type="SUPFAM" id="SSF53850">
    <property type="entry name" value="Periplasmic binding protein-like II"/>
    <property type="match status" value="1"/>
</dbReference>
<dbReference type="InterPro" id="IPR036390">
    <property type="entry name" value="WH_DNA-bd_sf"/>
</dbReference>
<keyword evidence="2" id="KW-0805">Transcription regulation</keyword>
<feature type="domain" description="HTH lysR-type" evidence="5">
    <location>
        <begin position="1"/>
        <end position="56"/>
    </location>
</feature>
<evidence type="ECO:0000256" key="2">
    <source>
        <dbReference type="ARBA" id="ARBA00023015"/>
    </source>
</evidence>
<dbReference type="EMBL" id="JBHSWG010000003">
    <property type="protein sequence ID" value="MFC6762115.1"/>
    <property type="molecule type" value="Genomic_DNA"/>
</dbReference>
<dbReference type="PROSITE" id="PS50931">
    <property type="entry name" value="HTH_LYSR"/>
    <property type="match status" value="1"/>
</dbReference>
<name>A0ABW2B707_9RHOB</name>
<dbReference type="InterPro" id="IPR005119">
    <property type="entry name" value="LysR_subst-bd"/>
</dbReference>
<dbReference type="PANTHER" id="PTHR30419:SF8">
    <property type="entry name" value="NITROGEN ASSIMILATION TRANSCRIPTIONAL ACTIVATOR-RELATED"/>
    <property type="match status" value="1"/>
</dbReference>
<evidence type="ECO:0000256" key="1">
    <source>
        <dbReference type="ARBA" id="ARBA00009437"/>
    </source>
</evidence>
<evidence type="ECO:0000313" key="6">
    <source>
        <dbReference type="EMBL" id="MFC6761387.1"/>
    </source>
</evidence>
<keyword evidence="3" id="KW-0238">DNA-binding</keyword>
<dbReference type="Gene3D" id="3.40.190.10">
    <property type="entry name" value="Periplasmic binding protein-like II"/>
    <property type="match status" value="2"/>
</dbReference>
<comment type="similarity">
    <text evidence="1">Belongs to the LysR transcriptional regulatory family.</text>
</comment>
<dbReference type="Pfam" id="PF00126">
    <property type="entry name" value="HTH_1"/>
    <property type="match status" value="1"/>
</dbReference>
<evidence type="ECO:0000313" key="8">
    <source>
        <dbReference type="Proteomes" id="UP001596353"/>
    </source>
</evidence>
<keyword evidence="4" id="KW-0804">Transcription</keyword>
<proteinExistence type="inferred from homology"/>
<comment type="caution">
    <text evidence="6">The sequence shown here is derived from an EMBL/GenBank/DDBJ whole genome shotgun (WGS) entry which is preliminary data.</text>
</comment>
<dbReference type="InterPro" id="IPR000847">
    <property type="entry name" value="LysR_HTH_N"/>
</dbReference>
<evidence type="ECO:0000259" key="5">
    <source>
        <dbReference type="PROSITE" id="PS50931"/>
    </source>
</evidence>
<dbReference type="InterPro" id="IPR036388">
    <property type="entry name" value="WH-like_DNA-bd_sf"/>
</dbReference>
<accession>A0ABW2B707</accession>
<dbReference type="Gene3D" id="1.10.10.10">
    <property type="entry name" value="Winged helix-like DNA-binding domain superfamily/Winged helix DNA-binding domain"/>
    <property type="match status" value="1"/>
</dbReference>
<evidence type="ECO:0000256" key="4">
    <source>
        <dbReference type="ARBA" id="ARBA00023163"/>
    </source>
</evidence>
<reference evidence="6" key="1">
    <citation type="journal article" date="2014" name="Int. J. Syst. Evol. Microbiol.">
        <title>Complete genome of a new Firmicutes species belonging to the dominant human colonic microbiota ('Ruminococcus bicirculans') reveals two chromosomes and a selective capacity to utilize plant glucans.</title>
        <authorList>
            <consortium name="NISC Comparative Sequencing Program"/>
            <person name="Wegmann U."/>
            <person name="Louis P."/>
            <person name="Goesmann A."/>
            <person name="Henrissat B."/>
            <person name="Duncan S.H."/>
            <person name="Flint H.J."/>
        </authorList>
    </citation>
    <scope>NUCLEOTIDE SEQUENCE</scope>
    <source>
        <strain evidence="6">NBRC 109054</strain>
    </source>
</reference>
<dbReference type="InterPro" id="IPR050950">
    <property type="entry name" value="HTH-type_LysR_regulators"/>
</dbReference>
<keyword evidence="8" id="KW-1185">Reference proteome</keyword>
<sequence>MSQLRLLVAVQETGQVSGAAAQVAMTQSAASRLLADLEKTVNARLYDRHARGVTLTAAGEVLALRARDLLHGLDDAQHQITALSKGERGTVRIGSVTGPAVELVLPVIRELRVTYPNIELSVDVDTSDKLADALTANELDFYIGRVPDGMDPRAIKLTEVGSEPVSLVARLEHPLSRRTDLKVADCLSYDWVMQPKNGLLRRTAEAYLLRNGLNPPERILSTSSMLLTLAIICETNAIAPLARAAADFYAGEQAFGGRIRRLDTAPGLAVEPFSLIQLRSVEATPAVKRVLHLISQKIDGKSRVS</sequence>
<evidence type="ECO:0000313" key="7">
    <source>
        <dbReference type="EMBL" id="MFC6762115.1"/>
    </source>
</evidence>
<reference evidence="6" key="3">
    <citation type="submission" date="2024-09" db="EMBL/GenBank/DDBJ databases">
        <authorList>
            <person name="Sun Q."/>
            <person name="Mori K."/>
        </authorList>
    </citation>
    <scope>NUCLEOTIDE SEQUENCE</scope>
    <source>
        <strain evidence="6">NBRC 109054</strain>
    </source>
</reference>